<dbReference type="Proteomes" id="UP000001056">
    <property type="component" value="Unassembled WGS sequence"/>
</dbReference>
<name>Q2H1Y6_CHAGB</name>
<reference evidence="2" key="1">
    <citation type="journal article" date="2015" name="Genome Announc.">
        <title>Draft genome sequence of the cellulolytic fungus Chaetomium globosum.</title>
        <authorList>
            <person name="Cuomo C.A."/>
            <person name="Untereiner W.A."/>
            <person name="Ma L.-J."/>
            <person name="Grabherr M."/>
            <person name="Birren B.W."/>
        </authorList>
    </citation>
    <scope>NUCLEOTIDE SEQUENCE [LARGE SCALE GENOMIC DNA]</scope>
    <source>
        <strain evidence="2">ATCC 6205 / CBS 148.51 / DSM 1962 / NBRC 6347 / NRRL 1970</strain>
    </source>
</reference>
<dbReference type="OrthoDB" id="4580689at2759"/>
<dbReference type="EMBL" id="CH408032">
    <property type="protein sequence ID" value="EAQ87591.1"/>
    <property type="molecule type" value="Genomic_DNA"/>
</dbReference>
<gene>
    <name evidence="1" type="ORF">CHGG_04210</name>
</gene>
<dbReference type="AlphaFoldDB" id="Q2H1Y6"/>
<keyword evidence="2" id="KW-1185">Reference proteome</keyword>
<evidence type="ECO:0000313" key="2">
    <source>
        <dbReference type="Proteomes" id="UP000001056"/>
    </source>
</evidence>
<dbReference type="InParanoid" id="Q2H1Y6"/>
<dbReference type="HOGENOM" id="CLU_2558104_0_0_1"/>
<organism evidence="1 2">
    <name type="scientific">Chaetomium globosum (strain ATCC 6205 / CBS 148.51 / DSM 1962 / NBRC 6347 / NRRL 1970)</name>
    <name type="common">Soil fungus</name>
    <dbReference type="NCBI Taxonomy" id="306901"/>
    <lineage>
        <taxon>Eukaryota</taxon>
        <taxon>Fungi</taxon>
        <taxon>Dikarya</taxon>
        <taxon>Ascomycota</taxon>
        <taxon>Pezizomycotina</taxon>
        <taxon>Sordariomycetes</taxon>
        <taxon>Sordariomycetidae</taxon>
        <taxon>Sordariales</taxon>
        <taxon>Chaetomiaceae</taxon>
        <taxon>Chaetomium</taxon>
    </lineage>
</organism>
<evidence type="ECO:0000313" key="1">
    <source>
        <dbReference type="EMBL" id="EAQ87591.1"/>
    </source>
</evidence>
<proteinExistence type="predicted"/>
<dbReference type="RefSeq" id="XP_001223424.1">
    <property type="nucleotide sequence ID" value="XM_001223423.1"/>
</dbReference>
<dbReference type="eggNOG" id="ENOG502RKHH">
    <property type="taxonomic scope" value="Eukaryota"/>
</dbReference>
<accession>Q2H1Y6</accession>
<dbReference type="VEuPathDB" id="FungiDB:CHGG_04210"/>
<sequence length="82" mass="9314">MTSQILQITSQQNGVIRMSPDEKEFASVHEIPSECIRAGQLNMLLRSLFPAGGYNVDVDQDVYKIRTPGPIPQLKIPNFRKW</sequence>
<protein>
    <submittedName>
        <fullName evidence="1">Uncharacterized protein</fullName>
    </submittedName>
</protein>
<dbReference type="GeneID" id="4392234"/>